<feature type="domain" description="PAS" evidence="7">
    <location>
        <begin position="3"/>
        <end position="76"/>
    </location>
</feature>
<evidence type="ECO:0000256" key="1">
    <source>
        <dbReference type="ARBA" id="ARBA00000085"/>
    </source>
</evidence>
<dbReference type="GO" id="GO:0000155">
    <property type="term" value="F:phosphorelay sensor kinase activity"/>
    <property type="evidence" value="ECO:0007669"/>
    <property type="project" value="InterPro"/>
</dbReference>
<dbReference type="Gene3D" id="3.30.450.20">
    <property type="entry name" value="PAS domain"/>
    <property type="match status" value="2"/>
</dbReference>
<feature type="domain" description="Histidine kinase" evidence="5">
    <location>
        <begin position="297"/>
        <end position="518"/>
    </location>
</feature>
<dbReference type="Pfam" id="PF08448">
    <property type="entry name" value="PAS_4"/>
    <property type="match status" value="1"/>
</dbReference>
<dbReference type="SUPFAM" id="SSF55785">
    <property type="entry name" value="PYP-like sensor domain (PAS domain)"/>
    <property type="match status" value="2"/>
</dbReference>
<dbReference type="InterPro" id="IPR011006">
    <property type="entry name" value="CheY-like_superfamily"/>
</dbReference>
<dbReference type="PANTHER" id="PTHR43065">
    <property type="entry name" value="SENSOR HISTIDINE KINASE"/>
    <property type="match status" value="1"/>
</dbReference>
<keyword evidence="8" id="KW-0808">Transferase</keyword>
<evidence type="ECO:0000256" key="3">
    <source>
        <dbReference type="ARBA" id="ARBA00022553"/>
    </source>
</evidence>
<dbReference type="InterPro" id="IPR003594">
    <property type="entry name" value="HATPase_dom"/>
</dbReference>
<dbReference type="InterPro" id="IPR013655">
    <property type="entry name" value="PAS_fold_3"/>
</dbReference>
<evidence type="ECO:0000259" key="5">
    <source>
        <dbReference type="PROSITE" id="PS50109"/>
    </source>
</evidence>
<evidence type="ECO:0000313" key="9">
    <source>
        <dbReference type="EMBL" id="QNG48584.1"/>
    </source>
</evidence>
<dbReference type="SMART" id="SM00387">
    <property type="entry name" value="HATPase_c"/>
    <property type="match status" value="1"/>
</dbReference>
<accession>A0A3G2UTM0</accession>
<dbReference type="Proteomes" id="UP000280708">
    <property type="component" value="Chromosome"/>
</dbReference>
<dbReference type="AlphaFoldDB" id="A0A3G2UTM0"/>
<dbReference type="InterPro" id="IPR000014">
    <property type="entry name" value="PAS"/>
</dbReference>
<dbReference type="SUPFAM" id="SSF55874">
    <property type="entry name" value="ATPase domain of HSP90 chaperone/DNA topoisomerase II/histidine kinase"/>
    <property type="match status" value="1"/>
</dbReference>
<proteinExistence type="predicted"/>
<dbReference type="EC" id="2.7.13.3" evidence="2"/>
<dbReference type="PROSITE" id="PS50112">
    <property type="entry name" value="PAS"/>
    <property type="match status" value="2"/>
</dbReference>
<dbReference type="PROSITE" id="PS50110">
    <property type="entry name" value="RESPONSE_REGULATORY"/>
    <property type="match status" value="1"/>
</dbReference>
<dbReference type="CDD" id="cd00082">
    <property type="entry name" value="HisKA"/>
    <property type="match status" value="1"/>
</dbReference>
<dbReference type="RefSeq" id="WP_122129729.1">
    <property type="nucleotide sequence ID" value="NZ_CP033230.1"/>
</dbReference>
<dbReference type="InterPro" id="IPR036890">
    <property type="entry name" value="HATPase_C_sf"/>
</dbReference>
<evidence type="ECO:0000259" key="6">
    <source>
        <dbReference type="PROSITE" id="PS50110"/>
    </source>
</evidence>
<dbReference type="InterPro" id="IPR005467">
    <property type="entry name" value="His_kinase_dom"/>
</dbReference>
<dbReference type="InterPro" id="IPR001789">
    <property type="entry name" value="Sig_transdc_resp-reg_receiver"/>
</dbReference>
<gene>
    <name evidence="8" type="ORF">EBF16_10715</name>
    <name evidence="9" type="ORF">H3V42_14330</name>
</gene>
<reference evidence="9 11" key="2">
    <citation type="submission" date="2020-07" db="EMBL/GenBank/DDBJ databases">
        <title>Whole genome sequence of Sphingobium yanoikuyae A3.</title>
        <authorList>
            <person name="Han S.-S."/>
        </authorList>
    </citation>
    <scope>NUCLEOTIDE SEQUENCE [LARGE SCALE GENOMIC DNA]</scope>
    <source>
        <strain evidence="9 11">A3</strain>
    </source>
</reference>
<dbReference type="NCBIfam" id="TIGR00229">
    <property type="entry name" value="sensory_box"/>
    <property type="match status" value="2"/>
</dbReference>
<dbReference type="Pfam" id="PF02518">
    <property type="entry name" value="HATPase_c"/>
    <property type="match status" value="1"/>
</dbReference>
<keyword evidence="3 4" id="KW-0597">Phosphoprotein</keyword>
<dbReference type="PANTHER" id="PTHR43065:SF49">
    <property type="entry name" value="HISTIDINE KINASE"/>
    <property type="match status" value="1"/>
</dbReference>
<evidence type="ECO:0000256" key="2">
    <source>
        <dbReference type="ARBA" id="ARBA00012438"/>
    </source>
</evidence>
<dbReference type="SMART" id="SM00448">
    <property type="entry name" value="REC"/>
    <property type="match status" value="1"/>
</dbReference>
<organism evidence="8 10">
    <name type="scientific">Sphingobium yanoikuyae</name>
    <name type="common">Sphingomonas yanoikuyae</name>
    <dbReference type="NCBI Taxonomy" id="13690"/>
    <lineage>
        <taxon>Bacteria</taxon>
        <taxon>Pseudomonadati</taxon>
        <taxon>Pseudomonadota</taxon>
        <taxon>Alphaproteobacteria</taxon>
        <taxon>Sphingomonadales</taxon>
        <taxon>Sphingomonadaceae</taxon>
        <taxon>Sphingobium</taxon>
    </lineage>
</organism>
<evidence type="ECO:0000256" key="4">
    <source>
        <dbReference type="PROSITE-ProRule" id="PRU00169"/>
    </source>
</evidence>
<dbReference type="SUPFAM" id="SSF52172">
    <property type="entry name" value="CheY-like"/>
    <property type="match status" value="1"/>
</dbReference>
<dbReference type="PRINTS" id="PR00344">
    <property type="entry name" value="BCTRLSENSOR"/>
</dbReference>
<dbReference type="EMBL" id="CP060122">
    <property type="protein sequence ID" value="QNG48584.1"/>
    <property type="molecule type" value="Genomic_DNA"/>
</dbReference>
<dbReference type="InterPro" id="IPR003661">
    <property type="entry name" value="HisK_dim/P_dom"/>
</dbReference>
<dbReference type="Gene3D" id="1.10.287.130">
    <property type="match status" value="1"/>
</dbReference>
<sequence length="661" mass="72422">MIDRSLAQCIVESSTDFAIITLAADGRITSWNPGAVNLLGWSPEEALAKHGRIFFTPEDQAAGSPEDEMSRAAQEGRALDERFHMRADGSRFWGSGLMMPLQGEPGFVKIVRDRTREREAERSLATLTDALPGFVFQADTDGHIVQINERYREYTGRGDEDLLGNRWLDAIHPAHRDKTQAAWSEAIDSGAAFNQTFPVAAQDGTYRCFSCRALPQTDDDGRILRWIATCIDVENEAQARATLEKLNLSLEHAVTDQGEALADSLRSLQAEVAERERIEETLRQSQKMEAIGQLTGGVAHDFNNLLTVILGSIDLLKRPNLPEDKRERYVNAIAETAQRAAKLTNQLLAFARRQPLQAEAFDIAERLRKDEEMLRSVSGSRVTLELDIRCQPCVVEADPVQFDTAMLNMAVNARDAMAGEGRLQIVVEERDGIPATRGHAAVQGKFIAVLVRDTGGGISKADISRIFEPFFTTKDVGHGTGLGLSQVFGFAKQSGGEISIESEIDKGATFILYLPHAQEKPLSRPVDVSPPIEPQPGQERCVLLVEDNQLVGEFAAQLVGDLGYGNIWVSSAKDALALVEADPERFDIVFTDVVMPGMSGIELAEILRARFSDLPVVLTSGYSHVLAAEGTHGFDLLHKPYTADGLARALRAARKSHGAKA</sequence>
<feature type="modified residue" description="4-aspartylphosphate" evidence="4">
    <location>
        <position position="592"/>
    </location>
</feature>
<dbReference type="SMART" id="SM00091">
    <property type="entry name" value="PAS"/>
    <property type="match status" value="2"/>
</dbReference>
<dbReference type="Gene3D" id="3.30.565.10">
    <property type="entry name" value="Histidine kinase-like ATPase, C-terminal domain"/>
    <property type="match status" value="1"/>
</dbReference>
<dbReference type="InterPro" id="IPR013656">
    <property type="entry name" value="PAS_4"/>
</dbReference>
<dbReference type="FunFam" id="3.30.450.20:FF:000099">
    <property type="entry name" value="Sensory box sensor histidine kinase"/>
    <property type="match status" value="1"/>
</dbReference>
<evidence type="ECO:0000259" key="7">
    <source>
        <dbReference type="PROSITE" id="PS50112"/>
    </source>
</evidence>
<feature type="domain" description="Response regulatory" evidence="6">
    <location>
        <begin position="541"/>
        <end position="654"/>
    </location>
</feature>
<dbReference type="Pfam" id="PF00072">
    <property type="entry name" value="Response_reg"/>
    <property type="match status" value="1"/>
</dbReference>
<evidence type="ECO:0000313" key="11">
    <source>
        <dbReference type="Proteomes" id="UP000515377"/>
    </source>
</evidence>
<reference evidence="8 10" key="1">
    <citation type="submission" date="2018-10" db="EMBL/GenBank/DDBJ databases">
        <title>Characterization and genome analysis of a novel bacterium Sphingobium yanoikuyae SJTF8 capable of degrading PAHs.</title>
        <authorList>
            <person name="Yin C."/>
            <person name="Xiong W."/>
            <person name="Liang R."/>
        </authorList>
    </citation>
    <scope>NUCLEOTIDE SEQUENCE [LARGE SCALE GENOMIC DNA]</scope>
    <source>
        <strain evidence="8 10">SJTF8</strain>
    </source>
</reference>
<dbReference type="Pfam" id="PF08447">
    <property type="entry name" value="PAS_3"/>
    <property type="match status" value="1"/>
</dbReference>
<dbReference type="InterPro" id="IPR035965">
    <property type="entry name" value="PAS-like_dom_sf"/>
</dbReference>
<dbReference type="CDD" id="cd00130">
    <property type="entry name" value="PAS"/>
    <property type="match status" value="2"/>
</dbReference>
<dbReference type="SMART" id="SM00388">
    <property type="entry name" value="HisKA"/>
    <property type="match status" value="1"/>
</dbReference>
<dbReference type="Gene3D" id="3.40.50.2300">
    <property type="match status" value="1"/>
</dbReference>
<dbReference type="Proteomes" id="UP000515377">
    <property type="component" value="Chromosome"/>
</dbReference>
<keyword evidence="8" id="KW-0418">Kinase</keyword>
<name>A0A3G2UTM0_SPHYA</name>
<dbReference type="SUPFAM" id="SSF47384">
    <property type="entry name" value="Homodimeric domain of signal transducing histidine kinase"/>
    <property type="match status" value="1"/>
</dbReference>
<comment type="catalytic activity">
    <reaction evidence="1">
        <text>ATP + protein L-histidine = ADP + protein N-phospho-L-histidine.</text>
        <dbReference type="EC" id="2.7.13.3"/>
    </reaction>
</comment>
<dbReference type="Pfam" id="PF00512">
    <property type="entry name" value="HisKA"/>
    <property type="match status" value="1"/>
</dbReference>
<evidence type="ECO:0000313" key="10">
    <source>
        <dbReference type="Proteomes" id="UP000280708"/>
    </source>
</evidence>
<evidence type="ECO:0000313" key="8">
    <source>
        <dbReference type="EMBL" id="AYO77312.1"/>
    </source>
</evidence>
<dbReference type="EMBL" id="CP033230">
    <property type="protein sequence ID" value="AYO77312.1"/>
    <property type="molecule type" value="Genomic_DNA"/>
</dbReference>
<dbReference type="InterPro" id="IPR036097">
    <property type="entry name" value="HisK_dim/P_sf"/>
</dbReference>
<dbReference type="InterPro" id="IPR004358">
    <property type="entry name" value="Sig_transdc_His_kin-like_C"/>
</dbReference>
<protein>
    <recommendedName>
        <fullName evidence="2">histidine kinase</fullName>
        <ecNumber evidence="2">2.7.13.3</ecNumber>
    </recommendedName>
</protein>
<dbReference type="PROSITE" id="PS50109">
    <property type="entry name" value="HIS_KIN"/>
    <property type="match status" value="1"/>
</dbReference>
<feature type="domain" description="PAS" evidence="7">
    <location>
        <begin position="120"/>
        <end position="190"/>
    </location>
</feature>